<keyword evidence="2" id="KW-1185">Reference proteome</keyword>
<evidence type="ECO:0000313" key="1">
    <source>
        <dbReference type="EMBL" id="PYF74653.1"/>
    </source>
</evidence>
<dbReference type="RefSeq" id="WP_262512044.1">
    <property type="nucleotide sequence ID" value="NZ_QKLU01000003.1"/>
</dbReference>
<proteinExistence type="predicted"/>
<accession>A0A318UEY0</accession>
<dbReference type="Proteomes" id="UP000248198">
    <property type="component" value="Unassembled WGS sequence"/>
</dbReference>
<dbReference type="EMBL" id="QKLU01000003">
    <property type="protein sequence ID" value="PYF74653.1"/>
    <property type="molecule type" value="Genomic_DNA"/>
</dbReference>
<evidence type="ECO:0000313" key="2">
    <source>
        <dbReference type="Proteomes" id="UP000248198"/>
    </source>
</evidence>
<organism evidence="1 2">
    <name type="scientific">Pedobacter nutrimenti</name>
    <dbReference type="NCBI Taxonomy" id="1241337"/>
    <lineage>
        <taxon>Bacteria</taxon>
        <taxon>Pseudomonadati</taxon>
        <taxon>Bacteroidota</taxon>
        <taxon>Sphingobacteriia</taxon>
        <taxon>Sphingobacteriales</taxon>
        <taxon>Sphingobacteriaceae</taxon>
        <taxon>Pedobacter</taxon>
    </lineage>
</organism>
<comment type="caution">
    <text evidence="1">The sequence shown here is derived from an EMBL/GenBank/DDBJ whole genome shotgun (WGS) entry which is preliminary data.</text>
</comment>
<sequence length="41" mass="4558">MLPRELTGDLIKRLNSVKGQIEGIVNIQFKAADKALQKAHL</sequence>
<reference evidence="1 2" key="1">
    <citation type="submission" date="2018-06" db="EMBL/GenBank/DDBJ databases">
        <title>Genomic Encyclopedia of Archaeal and Bacterial Type Strains, Phase II (KMG-II): from individual species to whole genera.</title>
        <authorList>
            <person name="Goeker M."/>
        </authorList>
    </citation>
    <scope>NUCLEOTIDE SEQUENCE [LARGE SCALE GENOMIC DNA]</scope>
    <source>
        <strain evidence="1 2">DSM 27372</strain>
    </source>
</reference>
<name>A0A318UEY0_9SPHI</name>
<gene>
    <name evidence="1" type="ORF">B0O44_10398</name>
</gene>
<protein>
    <submittedName>
        <fullName evidence="1">Uncharacterized protein</fullName>
    </submittedName>
</protein>
<dbReference type="AlphaFoldDB" id="A0A318UEY0"/>